<evidence type="ECO:0000313" key="2">
    <source>
        <dbReference type="Proteomes" id="UP000241346"/>
    </source>
</evidence>
<dbReference type="Gene3D" id="2.30.30.400">
    <property type="entry name" value="Rof-like"/>
    <property type="match status" value="1"/>
</dbReference>
<name>A0A2T3N829_9GAMM</name>
<gene>
    <name evidence="1" type="ORF">C9J01_21740</name>
</gene>
<protein>
    <submittedName>
        <fullName evidence="1">Transcriptional regulator</fullName>
    </submittedName>
</protein>
<dbReference type="RefSeq" id="WP_107300238.1">
    <property type="nucleotide sequence ID" value="NZ_PYMB01000016.1"/>
</dbReference>
<dbReference type="EMBL" id="PYMB01000016">
    <property type="protein sequence ID" value="PSW09246.1"/>
    <property type="molecule type" value="Genomic_DNA"/>
</dbReference>
<comment type="caution">
    <text evidence="1">The sequence shown here is derived from an EMBL/GenBank/DDBJ whole genome shotgun (WGS) entry which is preliminary data.</text>
</comment>
<dbReference type="AlphaFoldDB" id="A0A2T3N829"/>
<dbReference type="InterPro" id="IPR023534">
    <property type="entry name" value="Rof/RNase_P-like"/>
</dbReference>
<accession>A0A2T3N829</accession>
<dbReference type="Proteomes" id="UP000241346">
    <property type="component" value="Unassembled WGS sequence"/>
</dbReference>
<dbReference type="SUPFAM" id="SSF101744">
    <property type="entry name" value="Rof/RNase P subunit-like"/>
    <property type="match status" value="1"/>
</dbReference>
<dbReference type="Pfam" id="PF07073">
    <property type="entry name" value="ROF"/>
    <property type="match status" value="1"/>
</dbReference>
<organism evidence="1 2">
    <name type="scientific">Photobacterium rosenbergii</name>
    <dbReference type="NCBI Taxonomy" id="294936"/>
    <lineage>
        <taxon>Bacteria</taxon>
        <taxon>Pseudomonadati</taxon>
        <taxon>Pseudomonadota</taxon>
        <taxon>Gammaproteobacteria</taxon>
        <taxon>Vibrionales</taxon>
        <taxon>Vibrionaceae</taxon>
        <taxon>Photobacterium</taxon>
    </lineage>
</organism>
<dbReference type="InterPro" id="IPR038626">
    <property type="entry name" value="Rof-like_sf"/>
</dbReference>
<evidence type="ECO:0000313" key="1">
    <source>
        <dbReference type="EMBL" id="PSW09246.1"/>
    </source>
</evidence>
<dbReference type="OrthoDB" id="5344363at2"/>
<dbReference type="InterPro" id="IPR009778">
    <property type="entry name" value="ROF"/>
</dbReference>
<sequence length="82" mass="9598">MVTCHQTDYVELACMYRYPIKLTMRSGEEVLGTALDTKWNEDKQECIEIKTEDVTTQLVVLEEISMLEVQIDNPHFRKIAFD</sequence>
<proteinExistence type="predicted"/>
<reference evidence="1 2" key="1">
    <citation type="submission" date="2018-03" db="EMBL/GenBank/DDBJ databases">
        <title>Whole genome sequencing of Histamine producing bacteria.</title>
        <authorList>
            <person name="Butler K."/>
        </authorList>
    </citation>
    <scope>NUCLEOTIDE SEQUENCE [LARGE SCALE GENOMIC DNA]</scope>
    <source>
        <strain evidence="1 2">DSM 19138</strain>
    </source>
</reference>